<dbReference type="PATRIC" id="fig|1423753.3.peg.2333"/>
<reference evidence="1 2" key="1">
    <citation type="journal article" date="2015" name="Genome Announc.">
        <title>Expanding the biotechnology potential of lactobacilli through comparative genomics of 213 strains and associated genera.</title>
        <authorList>
            <person name="Sun Z."/>
            <person name="Harris H.M."/>
            <person name="McCann A."/>
            <person name="Guo C."/>
            <person name="Argimon S."/>
            <person name="Zhang W."/>
            <person name="Yang X."/>
            <person name="Jeffery I.B."/>
            <person name="Cooney J.C."/>
            <person name="Kagawa T.F."/>
            <person name="Liu W."/>
            <person name="Song Y."/>
            <person name="Salvetti E."/>
            <person name="Wrobel A."/>
            <person name="Rasinkangas P."/>
            <person name="Parkhill J."/>
            <person name="Rea M.C."/>
            <person name="O'Sullivan O."/>
            <person name="Ritari J."/>
            <person name="Douillard F.P."/>
            <person name="Paul Ross R."/>
            <person name="Yang R."/>
            <person name="Briner A.E."/>
            <person name="Felis G.E."/>
            <person name="de Vos W.M."/>
            <person name="Barrangou R."/>
            <person name="Klaenhammer T.R."/>
            <person name="Caufield P.W."/>
            <person name="Cui Y."/>
            <person name="Zhang H."/>
            <person name="O'Toole P.W."/>
        </authorList>
    </citation>
    <scope>NUCLEOTIDE SEQUENCE [LARGE SCALE GENOMIC DNA]</scope>
    <source>
        <strain evidence="1 2">DSM 16381</strain>
    </source>
</reference>
<evidence type="ECO:0000313" key="2">
    <source>
        <dbReference type="Proteomes" id="UP000051580"/>
    </source>
</evidence>
<dbReference type="RefSeq" id="WP_057732772.1">
    <property type="nucleotide sequence ID" value="NZ_AZFS01000045.1"/>
</dbReference>
<name>A0A0R1UWU1_9LACO</name>
<protein>
    <submittedName>
        <fullName evidence="1">Uncharacterized protein</fullName>
    </submittedName>
</protein>
<gene>
    <name evidence="1" type="ORF">FD28_GL002224</name>
</gene>
<sequence length="63" mass="7280">MKNNEKDKQFPQVVGVAYFVSPLYDGLVAYLEKQTYPALANHKLLHGKRIFSKIYEALARCTY</sequence>
<dbReference type="EMBL" id="AZFS01000045">
    <property type="protein sequence ID" value="KRL95736.1"/>
    <property type="molecule type" value="Genomic_DNA"/>
</dbReference>
<comment type="caution">
    <text evidence="1">The sequence shown here is derived from an EMBL/GenBank/DDBJ whole genome shotgun (WGS) entry which is preliminary data.</text>
</comment>
<accession>A0A0R1UWU1</accession>
<keyword evidence="2" id="KW-1185">Reference proteome</keyword>
<evidence type="ECO:0000313" key="1">
    <source>
        <dbReference type="EMBL" id="KRL95736.1"/>
    </source>
</evidence>
<dbReference type="AlphaFoldDB" id="A0A0R1UWU1"/>
<proteinExistence type="predicted"/>
<dbReference type="Proteomes" id="UP000051580">
    <property type="component" value="Unassembled WGS sequence"/>
</dbReference>
<dbReference type="STRING" id="1423753.FD28_GL002224"/>
<organism evidence="1 2">
    <name type="scientific">Levilactobacillus hammesii DSM 16381</name>
    <dbReference type="NCBI Taxonomy" id="1423753"/>
    <lineage>
        <taxon>Bacteria</taxon>
        <taxon>Bacillati</taxon>
        <taxon>Bacillota</taxon>
        <taxon>Bacilli</taxon>
        <taxon>Lactobacillales</taxon>
        <taxon>Lactobacillaceae</taxon>
        <taxon>Levilactobacillus</taxon>
    </lineage>
</organism>